<dbReference type="FunFam" id="2.70.70.10:FF:000003">
    <property type="entry name" value="Murein hydrolase activator EnvC"/>
    <property type="match status" value="1"/>
</dbReference>
<name>A0AAJ0UEC9_HALSE</name>
<evidence type="ECO:0000313" key="4">
    <source>
        <dbReference type="EMBL" id="MBK5929375.1"/>
    </source>
</evidence>
<feature type="coiled-coil region" evidence="1">
    <location>
        <begin position="206"/>
        <end position="233"/>
    </location>
</feature>
<dbReference type="Proteomes" id="UP001296967">
    <property type="component" value="Unassembled WGS sequence"/>
</dbReference>
<dbReference type="Gene3D" id="2.70.70.10">
    <property type="entry name" value="Glucose Permease (Domain IIA)"/>
    <property type="match status" value="1"/>
</dbReference>
<feature type="domain" description="M23ase beta-sheet core" evidence="3">
    <location>
        <begin position="339"/>
        <end position="431"/>
    </location>
</feature>
<evidence type="ECO:0000259" key="3">
    <source>
        <dbReference type="Pfam" id="PF01551"/>
    </source>
</evidence>
<feature type="region of interest" description="Disordered" evidence="2">
    <location>
        <begin position="55"/>
        <end position="75"/>
    </location>
</feature>
<dbReference type="SUPFAM" id="SSF51261">
    <property type="entry name" value="Duplicated hybrid motif"/>
    <property type="match status" value="1"/>
</dbReference>
<dbReference type="InterPro" id="IPR016047">
    <property type="entry name" value="M23ase_b-sheet_dom"/>
</dbReference>
<evidence type="ECO:0000256" key="2">
    <source>
        <dbReference type="SAM" id="MobiDB-lite"/>
    </source>
</evidence>
<reference evidence="4" key="2">
    <citation type="journal article" date="2020" name="Microorganisms">
        <title>Osmotic Adaptation and Compatible Solute Biosynthesis of Phototrophic Bacteria as Revealed from Genome Analyses.</title>
        <authorList>
            <person name="Imhoff J.F."/>
            <person name="Rahn T."/>
            <person name="Kunzel S."/>
            <person name="Keller A."/>
            <person name="Neulinger S.C."/>
        </authorList>
    </citation>
    <scope>NUCLEOTIDE SEQUENCE</scope>
    <source>
        <strain evidence="4">DSM 4395</strain>
    </source>
</reference>
<evidence type="ECO:0000256" key="1">
    <source>
        <dbReference type="SAM" id="Coils"/>
    </source>
</evidence>
<gene>
    <name evidence="4" type="ORF">CCR82_02205</name>
</gene>
<dbReference type="Gene3D" id="6.10.250.3150">
    <property type="match status" value="1"/>
</dbReference>
<keyword evidence="1" id="KW-0175">Coiled coil</keyword>
<proteinExistence type="predicted"/>
<dbReference type="CDD" id="cd12797">
    <property type="entry name" value="M23_peptidase"/>
    <property type="match status" value="1"/>
</dbReference>
<dbReference type="Pfam" id="PF01551">
    <property type="entry name" value="Peptidase_M23"/>
    <property type="match status" value="1"/>
</dbReference>
<organism evidence="4 5">
    <name type="scientific">Halochromatium salexigens</name>
    <name type="common">Chromatium salexigens</name>
    <dbReference type="NCBI Taxonomy" id="49447"/>
    <lineage>
        <taxon>Bacteria</taxon>
        <taxon>Pseudomonadati</taxon>
        <taxon>Pseudomonadota</taxon>
        <taxon>Gammaproteobacteria</taxon>
        <taxon>Chromatiales</taxon>
        <taxon>Chromatiaceae</taxon>
        <taxon>Halochromatium</taxon>
    </lineage>
</organism>
<dbReference type="EMBL" id="NHSF01000014">
    <property type="protein sequence ID" value="MBK5929375.1"/>
    <property type="molecule type" value="Genomic_DNA"/>
</dbReference>
<dbReference type="InterPro" id="IPR011055">
    <property type="entry name" value="Dup_hybrid_motif"/>
</dbReference>
<sequence length="445" mass="48342">MTSALISTFHQSMINLSGRLTSPRCRARSRTVARTLLAASLLLAAAAVGGMGGALAASGQASTQPPSTQQQPANQGLEAVAEHEAALEQLQARLRALRTSIDDNLRYRDALFKELRQFERDIDDLSRANRELEALVTEQQAALVATEARLQALRADLEHARAALADLVRTAYGLGHGDQIRMLLGQEDPRRAERLFGYYQIVAAARAARVEEIQELEQGLHRLEQRERKDTARLARLASRQDRTRQRLSSALGARAAILADLEQLIADEQIQATALSADADALSALIARLKRSAEIAAEAELTPASITDRRGRLAWPLRPARILRGFGEGRAHGALHADGVLLEADAGSEVHAVHHGRVVYADWLRGFGMLLVIDHGGGYMTLYGHNRTLMKEVGEWVESGDLIALAGSSGGAEHNALYFAIRHQGQAIDPGRWCRSTPVDATSG</sequence>
<dbReference type="GO" id="GO:0004222">
    <property type="term" value="F:metalloendopeptidase activity"/>
    <property type="evidence" value="ECO:0007669"/>
    <property type="project" value="TreeGrafter"/>
</dbReference>
<dbReference type="InterPro" id="IPR050570">
    <property type="entry name" value="Cell_wall_metabolism_enzyme"/>
</dbReference>
<comment type="caution">
    <text evidence="4">The sequence shown here is derived from an EMBL/GenBank/DDBJ whole genome shotgun (WGS) entry which is preliminary data.</text>
</comment>
<protein>
    <recommendedName>
        <fullName evidence="3">M23ase beta-sheet core domain-containing protein</fullName>
    </recommendedName>
</protein>
<dbReference type="PANTHER" id="PTHR21666:SF270">
    <property type="entry name" value="MUREIN HYDROLASE ACTIVATOR ENVC"/>
    <property type="match status" value="1"/>
</dbReference>
<accession>A0AAJ0UEC9</accession>
<dbReference type="PANTHER" id="PTHR21666">
    <property type="entry name" value="PEPTIDASE-RELATED"/>
    <property type="match status" value="1"/>
</dbReference>
<evidence type="ECO:0000313" key="5">
    <source>
        <dbReference type="Proteomes" id="UP001296967"/>
    </source>
</evidence>
<reference evidence="4" key="1">
    <citation type="submission" date="2017-05" db="EMBL/GenBank/DDBJ databases">
        <authorList>
            <person name="Imhoff J.F."/>
            <person name="Rahn T."/>
            <person name="Kuenzel S."/>
            <person name="Neulinger S.C."/>
        </authorList>
    </citation>
    <scope>NUCLEOTIDE SEQUENCE</scope>
    <source>
        <strain evidence="4">DSM 4395</strain>
    </source>
</reference>
<keyword evidence="5" id="KW-1185">Reference proteome</keyword>
<dbReference type="AlphaFoldDB" id="A0AAJ0UEC9"/>